<evidence type="ECO:0000256" key="10">
    <source>
        <dbReference type="SAM" id="MobiDB-lite"/>
    </source>
</evidence>
<dbReference type="AlphaFoldDB" id="A0AAV4IUY0"/>
<evidence type="ECO:0000256" key="5">
    <source>
        <dbReference type="ARBA" id="ARBA00022441"/>
    </source>
</evidence>
<comment type="pathway">
    <text evidence="3">Protein modification; protein ubiquitination.</text>
</comment>
<dbReference type="InterPro" id="IPR011705">
    <property type="entry name" value="BACK"/>
</dbReference>
<dbReference type="SMART" id="SM00875">
    <property type="entry name" value="BACK"/>
    <property type="match status" value="1"/>
</dbReference>
<dbReference type="SUPFAM" id="SSF117281">
    <property type="entry name" value="Kelch motif"/>
    <property type="match status" value="1"/>
</dbReference>
<comment type="subcellular location">
    <subcellularLocation>
        <location evidence="2">Cytoplasm</location>
    </subcellularLocation>
    <subcellularLocation>
        <location evidence="1">Nucleus</location>
    </subcellularLocation>
</comment>
<evidence type="ECO:0000256" key="6">
    <source>
        <dbReference type="ARBA" id="ARBA00022490"/>
    </source>
</evidence>
<evidence type="ECO:0000256" key="1">
    <source>
        <dbReference type="ARBA" id="ARBA00004123"/>
    </source>
</evidence>
<keyword evidence="7" id="KW-0677">Repeat</keyword>
<keyword evidence="13" id="KW-1185">Reference proteome</keyword>
<feature type="compositionally biased region" description="Low complexity" evidence="10">
    <location>
        <begin position="73"/>
        <end position="88"/>
    </location>
</feature>
<proteinExistence type="inferred from homology"/>
<comment type="similarity">
    <text evidence="4">Belongs to the KEAP1 family.</text>
</comment>
<evidence type="ECO:0000256" key="3">
    <source>
        <dbReference type="ARBA" id="ARBA00004906"/>
    </source>
</evidence>
<dbReference type="Pfam" id="PF07707">
    <property type="entry name" value="BACK"/>
    <property type="match status" value="1"/>
</dbReference>
<keyword evidence="6" id="KW-0963">Cytoplasm</keyword>
<dbReference type="SUPFAM" id="SSF54695">
    <property type="entry name" value="POZ domain"/>
    <property type="match status" value="1"/>
</dbReference>
<name>A0AAV4IUY0_9GAST</name>
<accession>A0AAV4IUY0</accession>
<evidence type="ECO:0000259" key="11">
    <source>
        <dbReference type="PROSITE" id="PS50097"/>
    </source>
</evidence>
<dbReference type="InterPro" id="IPR011333">
    <property type="entry name" value="SKP1/BTB/POZ_sf"/>
</dbReference>
<keyword evidence="5" id="KW-0880">Kelch repeat</keyword>
<keyword evidence="8" id="KW-0833">Ubl conjugation pathway</keyword>
<dbReference type="InterPro" id="IPR006652">
    <property type="entry name" value="Kelch_1"/>
</dbReference>
<feature type="region of interest" description="Disordered" evidence="10">
    <location>
        <begin position="1"/>
        <end position="92"/>
    </location>
</feature>
<dbReference type="Proteomes" id="UP000762676">
    <property type="component" value="Unassembled WGS sequence"/>
</dbReference>
<protein>
    <submittedName>
        <fullName evidence="12">Kelch-like ECH-associated protein 1 isoform X1</fullName>
    </submittedName>
</protein>
<keyword evidence="9" id="KW-0539">Nucleus</keyword>
<dbReference type="InterPro" id="IPR000210">
    <property type="entry name" value="BTB/POZ_dom"/>
</dbReference>
<dbReference type="InterPro" id="IPR015915">
    <property type="entry name" value="Kelch-typ_b-propeller"/>
</dbReference>
<feature type="domain" description="BTB" evidence="11">
    <location>
        <begin position="148"/>
        <end position="215"/>
    </location>
</feature>
<dbReference type="FunFam" id="1.25.40.420:FF:000001">
    <property type="entry name" value="Kelch-like family member 12"/>
    <property type="match status" value="1"/>
</dbReference>
<feature type="compositionally biased region" description="Low complexity" evidence="10">
    <location>
        <begin position="25"/>
        <end position="65"/>
    </location>
</feature>
<dbReference type="Pfam" id="PF01344">
    <property type="entry name" value="Kelch_1"/>
    <property type="match status" value="6"/>
</dbReference>
<dbReference type="InterPro" id="IPR017096">
    <property type="entry name" value="BTB-kelch_protein"/>
</dbReference>
<dbReference type="GO" id="GO:0005634">
    <property type="term" value="C:nucleus"/>
    <property type="evidence" value="ECO:0007669"/>
    <property type="project" value="UniProtKB-SubCell"/>
</dbReference>
<evidence type="ECO:0000313" key="13">
    <source>
        <dbReference type="Proteomes" id="UP000762676"/>
    </source>
</evidence>
<sequence>MSSLNKSPDAAPQERESSTRPSPPNSTVSAASSSAHAQSGQAAAASASAVAAPQVSSTSRESASPPASPAAPPTSSSASHSPLSGSPPTVTQELACSSLDPAYYASRLRSRPQITEKPADGSMHFSIMRHPREALEVMSILRRSRKLCDVTLVAGEERIQAHKIVLAASSPYFRAMFTSGMREEEMSVIPLHGISPCTLAQLVEFAYTAEVSIKETNVCYLLPAATMFQMYHVVEACTVFLEHQLDPSNCIGIADFASEHGCSELEEKARRYIRNHFCQVIFSEEFLVLSPCQMLSLVKQDELNVQCESEVFKAVIRWVEHDPDKRLPILEGLMSSVRLDCLAPTFLEQQLNSCHILKKLPKCLDTITEKLRGLKLHKKCSEFPRKPCSPLVVFCAGGYLRQSLSNFECYNPKNKQWLRLPDLPTPRSGIGAVVVRGALYVLGGRNNSPDGNTDSASLDMYDPMRNVWLPRCAMHAPRNRLGVGVIDNMIYAVGGSHGATHHASAERYDAENDKWTEIATMSTGRIGVGCTVLNRLLYAVGGYDGENRLSSVECYDPEHNQWTEVRPMNTMRSGAGVAALDNYIYAVGGYDSSCQLKTVERYNPEKRQWEFVADMGSPRSALSVAVLNGKLFALGGYDGNDFLSSVELYCSDLDKWFDVSNMTCGRSGHGVAVGAEPPIK</sequence>
<dbReference type="Pfam" id="PF00651">
    <property type="entry name" value="BTB"/>
    <property type="match status" value="1"/>
</dbReference>
<dbReference type="PIRSF" id="PIRSF037037">
    <property type="entry name" value="Kelch-like_protein_gigaxonin"/>
    <property type="match status" value="1"/>
</dbReference>
<dbReference type="FunFam" id="2.120.10.80:FF:000024">
    <property type="entry name" value="Kelch-like ECH-associated protein 1"/>
    <property type="match status" value="1"/>
</dbReference>
<dbReference type="Gene3D" id="3.30.710.10">
    <property type="entry name" value="Potassium Channel Kv1.1, Chain A"/>
    <property type="match status" value="1"/>
</dbReference>
<evidence type="ECO:0000256" key="2">
    <source>
        <dbReference type="ARBA" id="ARBA00004496"/>
    </source>
</evidence>
<dbReference type="PROSITE" id="PS50097">
    <property type="entry name" value="BTB"/>
    <property type="match status" value="1"/>
</dbReference>
<dbReference type="GO" id="GO:0005737">
    <property type="term" value="C:cytoplasm"/>
    <property type="evidence" value="ECO:0007669"/>
    <property type="project" value="UniProtKB-SubCell"/>
</dbReference>
<dbReference type="PANTHER" id="PTHR45632">
    <property type="entry name" value="LD33804P"/>
    <property type="match status" value="1"/>
</dbReference>
<dbReference type="PANTHER" id="PTHR45632:SF13">
    <property type="entry name" value="KELCH-LIKE PROTEIN 26"/>
    <property type="match status" value="1"/>
</dbReference>
<dbReference type="CDD" id="cd18458">
    <property type="entry name" value="BACK_KLHL19_KEAP1"/>
    <property type="match status" value="1"/>
</dbReference>
<dbReference type="Gene3D" id="1.25.40.420">
    <property type="match status" value="1"/>
</dbReference>
<evidence type="ECO:0000313" key="12">
    <source>
        <dbReference type="EMBL" id="GFS13588.1"/>
    </source>
</evidence>
<dbReference type="FunFam" id="3.30.710.10:FF:000001">
    <property type="entry name" value="Kelch-like family member 20"/>
    <property type="match status" value="1"/>
</dbReference>
<dbReference type="EMBL" id="BMAT01006487">
    <property type="protein sequence ID" value="GFS13588.1"/>
    <property type="molecule type" value="Genomic_DNA"/>
</dbReference>
<dbReference type="SMART" id="SM00225">
    <property type="entry name" value="BTB"/>
    <property type="match status" value="1"/>
</dbReference>
<dbReference type="InterPro" id="IPR047098">
    <property type="entry name" value="KEAP1_BACK"/>
</dbReference>
<evidence type="ECO:0000256" key="9">
    <source>
        <dbReference type="ARBA" id="ARBA00023242"/>
    </source>
</evidence>
<comment type="caution">
    <text evidence="12">The sequence shown here is derived from an EMBL/GenBank/DDBJ whole genome shotgun (WGS) entry which is preliminary data.</text>
</comment>
<evidence type="ECO:0000256" key="8">
    <source>
        <dbReference type="ARBA" id="ARBA00022786"/>
    </source>
</evidence>
<evidence type="ECO:0000256" key="4">
    <source>
        <dbReference type="ARBA" id="ARBA00005288"/>
    </source>
</evidence>
<evidence type="ECO:0000256" key="7">
    <source>
        <dbReference type="ARBA" id="ARBA00022737"/>
    </source>
</evidence>
<gene>
    <name evidence="12" type="ORF">ElyMa_003140300</name>
</gene>
<organism evidence="12 13">
    <name type="scientific">Elysia marginata</name>
    <dbReference type="NCBI Taxonomy" id="1093978"/>
    <lineage>
        <taxon>Eukaryota</taxon>
        <taxon>Metazoa</taxon>
        <taxon>Spiralia</taxon>
        <taxon>Lophotrochozoa</taxon>
        <taxon>Mollusca</taxon>
        <taxon>Gastropoda</taxon>
        <taxon>Heterobranchia</taxon>
        <taxon>Euthyneura</taxon>
        <taxon>Panpulmonata</taxon>
        <taxon>Sacoglossa</taxon>
        <taxon>Placobranchoidea</taxon>
        <taxon>Plakobranchidae</taxon>
        <taxon>Elysia</taxon>
    </lineage>
</organism>
<dbReference type="SMART" id="SM00612">
    <property type="entry name" value="Kelch"/>
    <property type="match status" value="6"/>
</dbReference>
<dbReference type="Gene3D" id="2.120.10.80">
    <property type="entry name" value="Kelch-type beta propeller"/>
    <property type="match status" value="1"/>
</dbReference>
<reference evidence="12 13" key="1">
    <citation type="journal article" date="2021" name="Elife">
        <title>Chloroplast acquisition without the gene transfer in kleptoplastic sea slugs, Plakobranchus ocellatus.</title>
        <authorList>
            <person name="Maeda T."/>
            <person name="Takahashi S."/>
            <person name="Yoshida T."/>
            <person name="Shimamura S."/>
            <person name="Takaki Y."/>
            <person name="Nagai Y."/>
            <person name="Toyoda A."/>
            <person name="Suzuki Y."/>
            <person name="Arimoto A."/>
            <person name="Ishii H."/>
            <person name="Satoh N."/>
            <person name="Nishiyama T."/>
            <person name="Hasebe M."/>
            <person name="Maruyama T."/>
            <person name="Minagawa J."/>
            <person name="Obokata J."/>
            <person name="Shigenobu S."/>
        </authorList>
    </citation>
    <scope>NUCLEOTIDE SEQUENCE [LARGE SCALE GENOMIC DNA]</scope>
</reference>